<dbReference type="VEuPathDB" id="VectorBase:AALC636_000153"/>
<evidence type="ECO:0000313" key="3">
    <source>
        <dbReference type="EnsemblMetazoa" id="AALFPA23_020526.P30312"/>
    </source>
</evidence>
<dbReference type="VEuPathDB" id="VectorBase:AALFPA_041010"/>
<dbReference type="OMA" id="IAHKMGF"/>
<reference evidence="2" key="1">
    <citation type="journal article" date="2014" name="PLoS Negl. Trop. Dis.">
        <title>Identification and characterization of seminal fluid proteins in the Asian tiger mosquito, Aedes albopictus.</title>
        <authorList>
            <person name="Boes K.E."/>
            <person name="Ribeiro J.M."/>
            <person name="Wong A."/>
            <person name="Harrington L.C."/>
            <person name="Wolfner M.F."/>
            <person name="Sirot L.K."/>
        </authorList>
    </citation>
    <scope>NUCLEOTIDE SEQUENCE</scope>
    <source>
        <tissue evidence="2">Reproductive organs</tissue>
    </source>
</reference>
<dbReference type="SMART" id="SM00450">
    <property type="entry name" value="RHOD"/>
    <property type="match status" value="1"/>
</dbReference>
<dbReference type="RefSeq" id="XP_019539084.2">
    <property type="nucleotide sequence ID" value="XM_019683539.3"/>
</dbReference>
<organism evidence="2">
    <name type="scientific">Aedes albopictus</name>
    <name type="common">Asian tiger mosquito</name>
    <name type="synonym">Stegomyia albopicta</name>
    <dbReference type="NCBI Taxonomy" id="7160"/>
    <lineage>
        <taxon>Eukaryota</taxon>
        <taxon>Metazoa</taxon>
        <taxon>Ecdysozoa</taxon>
        <taxon>Arthropoda</taxon>
        <taxon>Hexapoda</taxon>
        <taxon>Insecta</taxon>
        <taxon>Pterygota</taxon>
        <taxon>Neoptera</taxon>
        <taxon>Endopterygota</taxon>
        <taxon>Diptera</taxon>
        <taxon>Nematocera</taxon>
        <taxon>Culicoidea</taxon>
        <taxon>Culicidae</taxon>
        <taxon>Culicinae</taxon>
        <taxon>Aedini</taxon>
        <taxon>Aedes</taxon>
        <taxon>Stegomyia</taxon>
    </lineage>
</organism>
<dbReference type="CDD" id="cd01519">
    <property type="entry name" value="RHOD_HSP67B2"/>
    <property type="match status" value="1"/>
</dbReference>
<dbReference type="EMBL" id="GAPW01004381">
    <property type="protein sequence ID" value="JAC09217.1"/>
    <property type="molecule type" value="mRNA"/>
</dbReference>
<dbReference type="PROSITE" id="PS50206">
    <property type="entry name" value="RHODANESE_3"/>
    <property type="match status" value="1"/>
</dbReference>
<dbReference type="VEuPathDB" id="VectorBase:AALF011364"/>
<dbReference type="InterPro" id="IPR001763">
    <property type="entry name" value="Rhodanese-like_dom"/>
</dbReference>
<keyword evidence="2" id="KW-0346">Stress response</keyword>
<proteinExistence type="evidence at transcript level"/>
<reference evidence="3" key="3">
    <citation type="submission" date="2025-05" db="UniProtKB">
        <authorList>
            <consortium name="EnsemblMetazoa"/>
        </authorList>
    </citation>
    <scope>IDENTIFICATION</scope>
    <source>
        <strain evidence="3">Foshan</strain>
    </source>
</reference>
<accession>A0A023EJL6</accession>
<feature type="domain" description="Rhodanese" evidence="1">
    <location>
        <begin position="100"/>
        <end position="202"/>
    </location>
</feature>
<dbReference type="VEuPathDB" id="VectorBase:AALFPA_066364"/>
<dbReference type="OrthoDB" id="566238at2759"/>
<dbReference type="Gene3D" id="3.40.250.10">
    <property type="entry name" value="Rhodanese-like domain"/>
    <property type="match status" value="1"/>
</dbReference>
<dbReference type="PANTHER" id="PTHR44086:SF10">
    <property type="entry name" value="THIOSULFATE SULFURTRANSFERASE_RHODANESE-LIKE DOMAIN-CONTAINING PROTEIN 3"/>
    <property type="match status" value="1"/>
</dbReference>
<dbReference type="EnsemblMetazoa" id="AALFPA23_020526.R30312">
    <property type="protein sequence ID" value="AALFPA23_020526.P30312"/>
    <property type="gene ID" value="AALFPA23_020526"/>
</dbReference>
<dbReference type="InterPro" id="IPR036873">
    <property type="entry name" value="Rhodanese-like_dom_sf"/>
</dbReference>
<evidence type="ECO:0000313" key="4">
    <source>
        <dbReference type="Proteomes" id="UP000069940"/>
    </source>
</evidence>
<evidence type="ECO:0000259" key="1">
    <source>
        <dbReference type="PROSITE" id="PS50206"/>
    </source>
</evidence>
<name>A0A023EJL6_AEDAL</name>
<dbReference type="AlphaFoldDB" id="A0A023EJL6"/>
<dbReference type="PANTHER" id="PTHR44086">
    <property type="entry name" value="THIOSULFATE SULFURTRANSFERASE RDL2, MITOCHONDRIAL-RELATED"/>
    <property type="match status" value="1"/>
</dbReference>
<evidence type="ECO:0000313" key="2">
    <source>
        <dbReference type="EMBL" id="JAC09217.1"/>
    </source>
</evidence>
<dbReference type="KEGG" id="aalb:109410004"/>
<dbReference type="GeneID" id="109410004"/>
<dbReference type="Pfam" id="PF00581">
    <property type="entry name" value="Rhodanese"/>
    <property type="match status" value="1"/>
</dbReference>
<dbReference type="Proteomes" id="UP000069940">
    <property type="component" value="Unassembled WGS sequence"/>
</dbReference>
<protein>
    <submittedName>
        <fullName evidence="2">Putative cpij013882 heat shock protein</fullName>
    </submittedName>
</protein>
<reference evidence="4" key="2">
    <citation type="journal article" date="2015" name="Proc. Natl. Acad. Sci. U.S.A.">
        <title>Genome sequence of the Asian Tiger mosquito, Aedes albopictus, reveals insights into its biology, genetics, and evolution.</title>
        <authorList>
            <person name="Chen X.G."/>
            <person name="Jiang X."/>
            <person name="Gu J."/>
            <person name="Xu M."/>
            <person name="Wu Y."/>
            <person name="Deng Y."/>
            <person name="Zhang C."/>
            <person name="Bonizzoni M."/>
            <person name="Dermauw W."/>
            <person name="Vontas J."/>
            <person name="Armbruster P."/>
            <person name="Huang X."/>
            <person name="Yang Y."/>
            <person name="Zhang H."/>
            <person name="He W."/>
            <person name="Peng H."/>
            <person name="Liu Y."/>
            <person name="Wu K."/>
            <person name="Chen J."/>
            <person name="Lirakis M."/>
            <person name="Topalis P."/>
            <person name="Van Leeuwen T."/>
            <person name="Hall A.B."/>
            <person name="Jiang X."/>
            <person name="Thorpe C."/>
            <person name="Mueller R.L."/>
            <person name="Sun C."/>
            <person name="Waterhouse R.M."/>
            <person name="Yan G."/>
            <person name="Tu Z.J."/>
            <person name="Fang X."/>
            <person name="James A.A."/>
        </authorList>
    </citation>
    <scope>NUCLEOTIDE SEQUENCE [LARGE SCALE GENOMIC DNA]</scope>
    <source>
        <strain evidence="4">Foshan</strain>
    </source>
</reference>
<keyword evidence="4" id="KW-1185">Reference proteome</keyword>
<sequence>MSLNCLRIAAHRVRAGSRMVQSAGNVRSYNVAVGKVAPIVSASSYHHHSIRSSDKFQGYPLELRGTHRCYSEQCPENKYDPNCIDLRQVATYDEIVDLPNHPEVLLIDVRRPDELAGTGTIPTSINIPLDIVEEELKLDPKQFETKYGRPKPSYDSPIIFSCRSGIRAGNAAYIADTLGFTNVKNYVGSWLDYAEKNGLPQEPAENKFY</sequence>
<dbReference type="SUPFAM" id="SSF52821">
    <property type="entry name" value="Rhodanese/Cell cycle control phosphatase"/>
    <property type="match status" value="1"/>
</dbReference>